<evidence type="ECO:0000256" key="5">
    <source>
        <dbReference type="ARBA" id="ARBA00023136"/>
    </source>
</evidence>
<feature type="domain" description="Anoctamin transmembrane" evidence="9">
    <location>
        <begin position="323"/>
        <end position="360"/>
    </location>
</feature>
<dbReference type="VEuPathDB" id="FungiDB:SPPG_08821"/>
<gene>
    <name evidence="11" type="ORF">SPPG_08821</name>
</gene>
<protein>
    <submittedName>
        <fullName evidence="11">Uncharacterized protein</fullName>
    </submittedName>
</protein>
<dbReference type="OrthoDB" id="296386at2759"/>
<dbReference type="PANTHER" id="PTHR12308">
    <property type="entry name" value="ANOCTAMIN"/>
    <property type="match status" value="1"/>
</dbReference>
<comment type="subcellular location">
    <subcellularLocation>
        <location evidence="1">Cell membrane</location>
        <topology evidence="1">Multi-pass membrane protein</topology>
    </subcellularLocation>
</comment>
<keyword evidence="3 8" id="KW-0812">Transmembrane</keyword>
<dbReference type="GO" id="GO:0046983">
    <property type="term" value="F:protein dimerization activity"/>
    <property type="evidence" value="ECO:0007669"/>
    <property type="project" value="InterPro"/>
</dbReference>
<dbReference type="InterPro" id="IPR007632">
    <property type="entry name" value="Anoctamin"/>
</dbReference>
<evidence type="ECO:0000256" key="6">
    <source>
        <dbReference type="ARBA" id="ARBA00023180"/>
    </source>
</evidence>
<keyword evidence="12" id="KW-1185">Reference proteome</keyword>
<evidence type="ECO:0000313" key="12">
    <source>
        <dbReference type="Proteomes" id="UP000053201"/>
    </source>
</evidence>
<evidence type="ECO:0000256" key="4">
    <source>
        <dbReference type="ARBA" id="ARBA00022989"/>
    </source>
</evidence>
<dbReference type="InterPro" id="IPR032394">
    <property type="entry name" value="Anoct_dimer"/>
</dbReference>
<keyword evidence="2" id="KW-1003">Cell membrane</keyword>
<evidence type="ECO:0000256" key="8">
    <source>
        <dbReference type="SAM" id="Phobius"/>
    </source>
</evidence>
<organism evidence="11 12">
    <name type="scientific">Spizellomyces punctatus (strain DAOM BR117)</name>
    <dbReference type="NCBI Taxonomy" id="645134"/>
    <lineage>
        <taxon>Eukaryota</taxon>
        <taxon>Fungi</taxon>
        <taxon>Fungi incertae sedis</taxon>
        <taxon>Chytridiomycota</taxon>
        <taxon>Chytridiomycota incertae sedis</taxon>
        <taxon>Chytridiomycetes</taxon>
        <taxon>Spizellomycetales</taxon>
        <taxon>Spizellomycetaceae</taxon>
        <taxon>Spizellomyces</taxon>
    </lineage>
</organism>
<dbReference type="Proteomes" id="UP000053201">
    <property type="component" value="Unassembled WGS sequence"/>
</dbReference>
<evidence type="ECO:0000256" key="2">
    <source>
        <dbReference type="ARBA" id="ARBA00022475"/>
    </source>
</evidence>
<proteinExistence type="predicted"/>
<dbReference type="Pfam" id="PF16178">
    <property type="entry name" value="Anoct_dimer"/>
    <property type="match status" value="1"/>
</dbReference>
<dbReference type="EMBL" id="KQ257450">
    <property type="protein sequence ID" value="KND04461.1"/>
    <property type="molecule type" value="Genomic_DNA"/>
</dbReference>
<accession>A0A0L0HSX6</accession>
<dbReference type="RefSeq" id="XP_016612500.1">
    <property type="nucleotide sequence ID" value="XM_016756959.1"/>
</dbReference>
<evidence type="ECO:0000259" key="9">
    <source>
        <dbReference type="Pfam" id="PF04547"/>
    </source>
</evidence>
<feature type="transmembrane region" description="Helical" evidence="8">
    <location>
        <begin position="343"/>
        <end position="363"/>
    </location>
</feature>
<dbReference type="GeneID" id="27691946"/>
<dbReference type="GO" id="GO:0005254">
    <property type="term" value="F:chloride channel activity"/>
    <property type="evidence" value="ECO:0007669"/>
    <property type="project" value="TreeGrafter"/>
</dbReference>
<keyword evidence="6" id="KW-0325">Glycoprotein</keyword>
<dbReference type="GO" id="GO:0005886">
    <property type="term" value="C:plasma membrane"/>
    <property type="evidence" value="ECO:0007669"/>
    <property type="project" value="UniProtKB-SubCell"/>
</dbReference>
<keyword evidence="5 8" id="KW-0472">Membrane</keyword>
<feature type="domain" description="Anoctamin dimerisation" evidence="10">
    <location>
        <begin position="105"/>
        <end position="310"/>
    </location>
</feature>
<dbReference type="AlphaFoldDB" id="A0A0L0HSX6"/>
<evidence type="ECO:0000256" key="3">
    <source>
        <dbReference type="ARBA" id="ARBA00022692"/>
    </source>
</evidence>
<sequence length="369" mass="41819">MEIPTSNARKRSSMESQIPPPWLKRLSSVGEAGGKDDQVMITVRKDGKREILVHYDQDAALLDEIFRRKRGGTDYLGALDLFCPMGGDALVKVAYADPETHWDTILLFKTGNARHAKLRTAFEHALLLDGLILEREEDAHEPSRAYLKVMVPFERLCCEAERMKLKTPIQSSQTSAKFAIRQGSIRSNKLNADEVWSGMINFMRTASTKRQSITFKKTKLAAFMGGNADVFAPQDIQLGFFSNAQRNLLAYNIIVRARLKSLGKQYSRKDFHKLLNDGVFTDIFPLHDGPARMVHPTAKPNRRSEMFKLWKISVYKIPLDDFRDYFGERIAFYFAFLGHFGRWLSIAAIVGLVTFLYGLSMAINAGALE</sequence>
<reference evidence="11 12" key="1">
    <citation type="submission" date="2009-08" db="EMBL/GenBank/DDBJ databases">
        <title>The Genome Sequence of Spizellomyces punctatus strain DAOM BR117.</title>
        <authorList>
            <consortium name="The Broad Institute Genome Sequencing Platform"/>
            <person name="Russ C."/>
            <person name="Cuomo C."/>
            <person name="Shea T."/>
            <person name="Young S.K."/>
            <person name="Zeng Q."/>
            <person name="Koehrsen M."/>
            <person name="Haas B."/>
            <person name="Borodovsky M."/>
            <person name="Guigo R."/>
            <person name="Alvarado L."/>
            <person name="Berlin A."/>
            <person name="Bochicchio J."/>
            <person name="Borenstein D."/>
            <person name="Chapman S."/>
            <person name="Chen Z."/>
            <person name="Engels R."/>
            <person name="Freedman E."/>
            <person name="Gellesch M."/>
            <person name="Goldberg J."/>
            <person name="Griggs A."/>
            <person name="Gujja S."/>
            <person name="Heiman D."/>
            <person name="Hepburn T."/>
            <person name="Howarth C."/>
            <person name="Jen D."/>
            <person name="Larson L."/>
            <person name="Lewis B."/>
            <person name="Mehta T."/>
            <person name="Park D."/>
            <person name="Pearson M."/>
            <person name="Roberts A."/>
            <person name="Saif S."/>
            <person name="Shenoy N."/>
            <person name="Sisk P."/>
            <person name="Stolte C."/>
            <person name="Sykes S."/>
            <person name="Thomson T."/>
            <person name="Walk T."/>
            <person name="White J."/>
            <person name="Yandava C."/>
            <person name="Burger G."/>
            <person name="Gray M.W."/>
            <person name="Holland P.W.H."/>
            <person name="King N."/>
            <person name="Lang F.B.F."/>
            <person name="Roger A.J."/>
            <person name="Ruiz-Trillo I."/>
            <person name="Lander E."/>
            <person name="Nusbaum C."/>
        </authorList>
    </citation>
    <scope>NUCLEOTIDE SEQUENCE [LARGE SCALE GENOMIC DNA]</scope>
    <source>
        <strain evidence="11 12">DAOM BR117</strain>
    </source>
</reference>
<evidence type="ECO:0000259" key="10">
    <source>
        <dbReference type="Pfam" id="PF16178"/>
    </source>
</evidence>
<evidence type="ECO:0000256" key="1">
    <source>
        <dbReference type="ARBA" id="ARBA00004651"/>
    </source>
</evidence>
<name>A0A0L0HSX6_SPIPD</name>
<dbReference type="GO" id="GO:0032541">
    <property type="term" value="C:cortical endoplasmic reticulum"/>
    <property type="evidence" value="ECO:0007669"/>
    <property type="project" value="TreeGrafter"/>
</dbReference>
<evidence type="ECO:0000313" key="11">
    <source>
        <dbReference type="EMBL" id="KND04461.1"/>
    </source>
</evidence>
<dbReference type="Pfam" id="PF04547">
    <property type="entry name" value="Anoctamin"/>
    <property type="match status" value="1"/>
</dbReference>
<dbReference type="InterPro" id="IPR049452">
    <property type="entry name" value="Anoctamin_TM"/>
</dbReference>
<dbReference type="eggNOG" id="KOG2514">
    <property type="taxonomic scope" value="Eukaryota"/>
</dbReference>
<dbReference type="PANTHER" id="PTHR12308:SF73">
    <property type="entry name" value="ANOCTAMIN"/>
    <property type="match status" value="1"/>
</dbReference>
<keyword evidence="4 8" id="KW-1133">Transmembrane helix</keyword>
<feature type="region of interest" description="Disordered" evidence="7">
    <location>
        <begin position="1"/>
        <end position="20"/>
    </location>
</feature>
<evidence type="ECO:0000256" key="7">
    <source>
        <dbReference type="SAM" id="MobiDB-lite"/>
    </source>
</evidence>
<dbReference type="InParanoid" id="A0A0L0HSX6"/>